<evidence type="ECO:0000313" key="2">
    <source>
        <dbReference type="Proteomes" id="UP001341444"/>
    </source>
</evidence>
<dbReference type="RefSeq" id="WP_232317546.1">
    <property type="nucleotide sequence ID" value="NZ_JARMAB010000004.1"/>
</dbReference>
<dbReference type="Gene3D" id="3.30.2400.30">
    <property type="match status" value="1"/>
</dbReference>
<keyword evidence="2" id="KW-1185">Reference proteome</keyword>
<dbReference type="EMBL" id="JARMAB010000004">
    <property type="protein sequence ID" value="MED1201957.1"/>
    <property type="molecule type" value="Genomic_DNA"/>
</dbReference>
<name>A0ABU6MB99_9BACI</name>
<dbReference type="Pfam" id="PF09950">
    <property type="entry name" value="Major_capside"/>
    <property type="match status" value="1"/>
</dbReference>
<sequence length="302" mass="33690">MAEERVMFRALDLEAIDNRLYEPKYEELTARSVFEIKSDIHPGAETHAYNVMTRTGVAKIMGNAADDLPLVDADFRREFARIYTIAVGFTYSIQEMRAAQMPGTILKSVDATKADVARRAAAEKENAIAWIGEPNYNIKGVVNTVGIQVEAVDAGASGQTKWNQKTSTEIVEDIRKLRKKVAVLPGHASSGDLILAVPADQYEEMNRRYSDYDARSIMQVVKEYNWFSKINRVPDLKGVGTAGSDSMLVIDTSPDVIQLVIPMDLTRLEPEWKYPKWTVPAEERFGGVIVRYPMGIARGDGI</sequence>
<dbReference type="PIRSF" id="PIRSF029202">
    <property type="entry name" value="UCP029202"/>
    <property type="match status" value="1"/>
</dbReference>
<proteinExistence type="predicted"/>
<dbReference type="InterPro" id="IPR020049">
    <property type="entry name" value="Major_capsid-like"/>
</dbReference>
<comment type="caution">
    <text evidence="1">The sequence shown here is derived from an EMBL/GenBank/DDBJ whole genome shotgun (WGS) entry which is preliminary data.</text>
</comment>
<accession>A0ABU6MB99</accession>
<gene>
    <name evidence="1" type="ORF">P4T90_02500</name>
</gene>
<organism evidence="1 2">
    <name type="scientific">Heyndrickxia acidicola</name>
    <dbReference type="NCBI Taxonomy" id="209389"/>
    <lineage>
        <taxon>Bacteria</taxon>
        <taxon>Bacillati</taxon>
        <taxon>Bacillota</taxon>
        <taxon>Bacilli</taxon>
        <taxon>Bacillales</taxon>
        <taxon>Bacillaceae</taxon>
        <taxon>Heyndrickxia</taxon>
    </lineage>
</organism>
<reference evidence="1 2" key="1">
    <citation type="submission" date="2023-03" db="EMBL/GenBank/DDBJ databases">
        <title>Bacillus Genome Sequencing.</title>
        <authorList>
            <person name="Dunlap C."/>
        </authorList>
    </citation>
    <scope>NUCLEOTIDE SEQUENCE [LARGE SCALE GENOMIC DNA]</scope>
    <source>
        <strain evidence="1 2">B-23453</strain>
    </source>
</reference>
<evidence type="ECO:0000313" key="1">
    <source>
        <dbReference type="EMBL" id="MED1201957.1"/>
    </source>
</evidence>
<dbReference type="Proteomes" id="UP001341444">
    <property type="component" value="Unassembled WGS sequence"/>
</dbReference>
<protein>
    <submittedName>
        <fullName evidence="1">DUF2184 domain-containing protein</fullName>
    </submittedName>
</protein>